<protein>
    <submittedName>
        <fullName evidence="4">Polysaccharide biosynthesis protein</fullName>
    </submittedName>
</protein>
<comment type="similarity">
    <text evidence="1">Belongs to the polysaccharide synthase family.</text>
</comment>
<feature type="transmembrane region" description="Helical" evidence="2">
    <location>
        <begin position="48"/>
        <end position="70"/>
    </location>
</feature>
<keyword evidence="2" id="KW-1133">Transmembrane helix</keyword>
<dbReference type="RefSeq" id="WP_019958300.1">
    <property type="nucleotide sequence ID" value="NZ_CP091512.1"/>
</dbReference>
<sequence>MRYNAILTLPRSAKKAIFIAHDIIMICLAFWFAYLVRFTFELAPLLSVPNWIVLGVTLIVTITTFIKLGLYRAVIRYVGTKMMFICLVGSSISVLALVIIGFFSNFPLPRSVPILYFFVLLVGTISSRLIVREWIRESYLDKNTPVIIYGAGQSGTQLLEAIRQVEHYYAVAFVDDDAQRQYTTVNNLTVYSPQQIQQLVQKYDVEKILLAIPSLSRESKKEILEFLEPLNLEVLAIPGMLELVEGKISIQSLKKVSVIDLLGRTPVEPIAELIQANIMNKIVMVTGAGGSIGSELCRQIIANQPKALLLFELSEFLLYSIEKELREHINAKGLNIELIPLLGSVQHQKRLFTVMHAYDVQTIYHAAAYKHVPMVEFNTIEGVRNNIYGTLHCALAAIEAKVETFVLISTDKAVRPTNTMGASKRMAELVLQALAARVDHETRFCMVRFGNVLGSSGSVVPVFEKQIEAGGPITLTHQDITRYFMTIPEAAQLVIQAGALGKGGDVFVLDMGESVKIIDLAKQMIRLSGLEIRDANNLHGDIEIQITGLRPGEKLYEELLIGDNVTRSTHERIMTANEIMLPWSELEALLERLDQACRNSNYEEVRNLLIEAPTAFTPADALCDLVWQQQAKQLTST</sequence>
<dbReference type="EMBL" id="CP091512">
    <property type="protein sequence ID" value="UOO92097.1"/>
    <property type="molecule type" value="Genomic_DNA"/>
</dbReference>
<gene>
    <name evidence="4" type="ORF">LVJ81_10765</name>
</gene>
<evidence type="ECO:0000259" key="3">
    <source>
        <dbReference type="Pfam" id="PF02719"/>
    </source>
</evidence>
<proteinExistence type="inferred from homology"/>
<dbReference type="Pfam" id="PF02719">
    <property type="entry name" value="Polysacc_synt_2"/>
    <property type="match status" value="1"/>
</dbReference>
<keyword evidence="2" id="KW-0812">Transmembrane</keyword>
<dbReference type="PANTHER" id="PTHR43318">
    <property type="entry name" value="UDP-N-ACETYLGLUCOSAMINE 4,6-DEHYDRATASE"/>
    <property type="match status" value="1"/>
</dbReference>
<dbReference type="InterPro" id="IPR036291">
    <property type="entry name" value="NAD(P)-bd_dom_sf"/>
</dbReference>
<feature type="transmembrane region" description="Helical" evidence="2">
    <location>
        <begin position="16"/>
        <end position="36"/>
    </location>
</feature>
<dbReference type="SUPFAM" id="SSF51735">
    <property type="entry name" value="NAD(P)-binding Rossmann-fold domains"/>
    <property type="match status" value="1"/>
</dbReference>
<reference evidence="4" key="2">
    <citation type="journal article" date="2022" name="Res Sq">
        <title>Evolution of multicellular longitudinally dividing oral cavity symbionts (Neisseriaceae).</title>
        <authorList>
            <person name="Nyongesa S."/>
            <person name="Weber P."/>
            <person name="Bernet E."/>
            <person name="Pullido F."/>
            <person name="Nieckarz M."/>
            <person name="Delaby M."/>
            <person name="Nieves C."/>
            <person name="Viehboeck T."/>
            <person name="Krause N."/>
            <person name="Rivera-Millot A."/>
            <person name="Nakamura A."/>
            <person name="Vischer N."/>
            <person name="VanNieuwenhze M."/>
            <person name="Brun Y."/>
            <person name="Cava F."/>
            <person name="Bulgheresi S."/>
            <person name="Veyrier F."/>
        </authorList>
    </citation>
    <scope>NUCLEOTIDE SEQUENCE</scope>
    <source>
        <strain evidence="4">SAG 1488-6</strain>
    </source>
</reference>
<feature type="transmembrane region" description="Helical" evidence="2">
    <location>
        <begin position="82"/>
        <end position="102"/>
    </location>
</feature>
<dbReference type="Gene3D" id="3.40.50.720">
    <property type="entry name" value="NAD(P)-binding Rossmann-like Domain"/>
    <property type="match status" value="2"/>
</dbReference>
<evidence type="ECO:0000313" key="5">
    <source>
        <dbReference type="Proteomes" id="UP000832034"/>
    </source>
</evidence>
<dbReference type="PANTHER" id="PTHR43318:SF1">
    <property type="entry name" value="POLYSACCHARIDE BIOSYNTHESIS PROTEIN EPSC-RELATED"/>
    <property type="match status" value="1"/>
</dbReference>
<organism evidence="4 5">
    <name type="scientific">Vitreoscilla stercoraria</name>
    <dbReference type="NCBI Taxonomy" id="61"/>
    <lineage>
        <taxon>Bacteria</taxon>
        <taxon>Pseudomonadati</taxon>
        <taxon>Pseudomonadota</taxon>
        <taxon>Betaproteobacteria</taxon>
        <taxon>Neisseriales</taxon>
        <taxon>Neisseriaceae</taxon>
        <taxon>Vitreoscilla</taxon>
    </lineage>
</organism>
<dbReference type="SUPFAM" id="SSF53335">
    <property type="entry name" value="S-adenosyl-L-methionine-dependent methyltransferases"/>
    <property type="match status" value="1"/>
</dbReference>
<dbReference type="Pfam" id="PF13727">
    <property type="entry name" value="CoA_binding_3"/>
    <property type="match status" value="1"/>
</dbReference>
<keyword evidence="2" id="KW-0472">Membrane</keyword>
<dbReference type="InterPro" id="IPR003869">
    <property type="entry name" value="Polysac_CapD-like"/>
</dbReference>
<dbReference type="Proteomes" id="UP000832034">
    <property type="component" value="Chromosome"/>
</dbReference>
<keyword evidence="5" id="KW-1185">Reference proteome</keyword>
<accession>A0ABY4EFA9</accession>
<evidence type="ECO:0000256" key="2">
    <source>
        <dbReference type="SAM" id="Phobius"/>
    </source>
</evidence>
<dbReference type="CDD" id="cd05237">
    <property type="entry name" value="UDP_invert_4-6DH_SDR_e"/>
    <property type="match status" value="1"/>
</dbReference>
<dbReference type="InterPro" id="IPR029063">
    <property type="entry name" value="SAM-dependent_MTases_sf"/>
</dbReference>
<evidence type="ECO:0000256" key="1">
    <source>
        <dbReference type="ARBA" id="ARBA00007430"/>
    </source>
</evidence>
<reference evidence="4" key="1">
    <citation type="submission" date="2021-12" db="EMBL/GenBank/DDBJ databases">
        <authorList>
            <person name="Veyrier F.J."/>
        </authorList>
    </citation>
    <scope>NUCLEOTIDE SEQUENCE</scope>
    <source>
        <strain evidence="4">SAG 1488-6</strain>
    </source>
</reference>
<evidence type="ECO:0000313" key="4">
    <source>
        <dbReference type="EMBL" id="UOO92097.1"/>
    </source>
</evidence>
<dbReference type="InterPro" id="IPR051203">
    <property type="entry name" value="Polysaccharide_Synthase-Rel"/>
</dbReference>
<feature type="domain" description="Polysaccharide biosynthesis protein CapD-like" evidence="3">
    <location>
        <begin position="283"/>
        <end position="577"/>
    </location>
</feature>
<name>A0ABY4EFA9_VITST</name>